<dbReference type="SUPFAM" id="SSF109604">
    <property type="entry name" value="HD-domain/PDEase-like"/>
    <property type="match status" value="1"/>
</dbReference>
<evidence type="ECO:0000313" key="2">
    <source>
        <dbReference type="EMBL" id="MBK7421744.1"/>
    </source>
</evidence>
<dbReference type="EMBL" id="JADJNC010000003">
    <property type="protein sequence ID" value="MBK7421744.1"/>
    <property type="molecule type" value="Genomic_DNA"/>
</dbReference>
<proteinExistence type="predicted"/>
<name>A0A9D7IGD6_9RHOO</name>
<gene>
    <name evidence="2" type="ORF">IPJ48_00835</name>
</gene>
<evidence type="ECO:0000259" key="1">
    <source>
        <dbReference type="PROSITE" id="PS51833"/>
    </source>
</evidence>
<dbReference type="Gene3D" id="1.10.3210.10">
    <property type="entry name" value="Hypothetical protein af1432"/>
    <property type="match status" value="1"/>
</dbReference>
<dbReference type="InterPro" id="IPR013976">
    <property type="entry name" value="HDOD"/>
</dbReference>
<dbReference type="AlphaFoldDB" id="A0A9D7IGD6"/>
<dbReference type="PANTHER" id="PTHR33525">
    <property type="match status" value="1"/>
</dbReference>
<accession>A0A9D7IGD6</accession>
<dbReference type="Pfam" id="PF08668">
    <property type="entry name" value="HDOD"/>
    <property type="match status" value="1"/>
</dbReference>
<dbReference type="InterPro" id="IPR052340">
    <property type="entry name" value="RNase_Y/CdgJ"/>
</dbReference>
<reference evidence="2" key="1">
    <citation type="submission" date="2020-10" db="EMBL/GenBank/DDBJ databases">
        <title>Connecting structure to function with the recovery of over 1000 high-quality activated sludge metagenome-assembled genomes encoding full-length rRNA genes using long-read sequencing.</title>
        <authorList>
            <person name="Singleton C.M."/>
            <person name="Petriglieri F."/>
            <person name="Kristensen J.M."/>
            <person name="Kirkegaard R.H."/>
            <person name="Michaelsen T.Y."/>
            <person name="Andersen M.H."/>
            <person name="Karst S.M."/>
            <person name="Dueholm M.S."/>
            <person name="Nielsen P.H."/>
            <person name="Albertsen M."/>
        </authorList>
    </citation>
    <scope>NUCLEOTIDE SEQUENCE</scope>
    <source>
        <strain evidence="2">EsbW_18-Q3-R4-48_MAXAC.044</strain>
    </source>
</reference>
<dbReference type="Proteomes" id="UP000886602">
    <property type="component" value="Unassembled WGS sequence"/>
</dbReference>
<feature type="domain" description="HDOD" evidence="1">
    <location>
        <begin position="22"/>
        <end position="215"/>
    </location>
</feature>
<protein>
    <submittedName>
        <fullName evidence="2">HDOD domain-containing protein</fullName>
    </submittedName>
</protein>
<comment type="caution">
    <text evidence="2">The sequence shown here is derived from an EMBL/GenBank/DDBJ whole genome shotgun (WGS) entry which is preliminary data.</text>
</comment>
<sequence>MDSWKSRWGVGQWAAYFENQALPVMCRSKLLMKQLESREGEMLAPRDLSEIVLQDPLLCLCLLREAERKKSHRLDHETTTALGAIMQVGVDEFRTLLHSSPEIDENKPGLLEVEMHACFAAQIASVWAGGRMDLNPEEVAVAALLAGTGELLLWVYAEEIPLKAMDELLSGRAQRSAQAQTQSCGFTFKQLTQQCAERWKLPALLLQLLRGSESYRAQLARTCSNAARHVLEASGTSTLALAADLVDASKLIPNVSLEWLADGLVMLPEERRAGLLEAAHKLLAAPP</sequence>
<dbReference type="PANTHER" id="PTHR33525:SF3">
    <property type="entry name" value="RIBONUCLEASE Y"/>
    <property type="match status" value="1"/>
</dbReference>
<evidence type="ECO:0000313" key="3">
    <source>
        <dbReference type="Proteomes" id="UP000886602"/>
    </source>
</evidence>
<organism evidence="2 3">
    <name type="scientific">Candidatus Propionivibrio dominans</name>
    <dbReference type="NCBI Taxonomy" id="2954373"/>
    <lineage>
        <taxon>Bacteria</taxon>
        <taxon>Pseudomonadati</taxon>
        <taxon>Pseudomonadota</taxon>
        <taxon>Betaproteobacteria</taxon>
        <taxon>Rhodocyclales</taxon>
        <taxon>Rhodocyclaceae</taxon>
        <taxon>Propionivibrio</taxon>
    </lineage>
</organism>
<dbReference type="PROSITE" id="PS51833">
    <property type="entry name" value="HDOD"/>
    <property type="match status" value="1"/>
</dbReference>